<evidence type="ECO:0000256" key="1">
    <source>
        <dbReference type="SAM" id="Coils"/>
    </source>
</evidence>
<keyword evidence="3" id="KW-1185">Reference proteome</keyword>
<dbReference type="AlphaFoldDB" id="A0A2P6MS06"/>
<name>A0A2P6MS06_9EUKA</name>
<protein>
    <submittedName>
        <fullName evidence="2">Uncharacterized protein</fullName>
    </submittedName>
</protein>
<evidence type="ECO:0000313" key="2">
    <source>
        <dbReference type="EMBL" id="PRP74480.1"/>
    </source>
</evidence>
<keyword evidence="1" id="KW-0175">Coiled coil</keyword>
<comment type="caution">
    <text evidence="2">The sequence shown here is derived from an EMBL/GenBank/DDBJ whole genome shotgun (WGS) entry which is preliminary data.</text>
</comment>
<dbReference type="Proteomes" id="UP000241769">
    <property type="component" value="Unassembled WGS sequence"/>
</dbReference>
<reference evidence="2 3" key="1">
    <citation type="journal article" date="2018" name="Genome Biol. Evol.">
        <title>Multiple Roots of Fruiting Body Formation in Amoebozoa.</title>
        <authorList>
            <person name="Hillmann F."/>
            <person name="Forbes G."/>
            <person name="Novohradska S."/>
            <person name="Ferling I."/>
            <person name="Riege K."/>
            <person name="Groth M."/>
            <person name="Westermann M."/>
            <person name="Marz M."/>
            <person name="Spaller T."/>
            <person name="Winckler T."/>
            <person name="Schaap P."/>
            <person name="Glockner G."/>
        </authorList>
    </citation>
    <scope>NUCLEOTIDE SEQUENCE [LARGE SCALE GENOMIC DNA]</scope>
    <source>
        <strain evidence="2 3">Jena</strain>
    </source>
</reference>
<proteinExistence type="predicted"/>
<accession>A0A2P6MS06</accession>
<gene>
    <name evidence="2" type="ORF">PROFUN_06609</name>
</gene>
<dbReference type="EMBL" id="MDYQ01000463">
    <property type="protein sequence ID" value="PRP74480.1"/>
    <property type="molecule type" value="Genomic_DNA"/>
</dbReference>
<sequence length="229" mass="25722">MKDICPKVEDHEGIFHVGVSVGRQADLGLVKETHTSMPLTAYRLTGPTVDAILYIVESILGPSRKACSVDPELKALVDAVNHRCIFVDNPQFNAEPDNTMKEGNRGKSLNSAEKIYSVIRSWRATPFDTEEAWKASIAYETKIREAEERLKAETDQKMRKSIEEEVMKQELYDNKTKEFMRAHSAVEKRSVRNCCPAVGAGYCYGLEGLKTVGPWIAQAMTPLLKKQED</sequence>
<organism evidence="2 3">
    <name type="scientific">Planoprotostelium fungivorum</name>
    <dbReference type="NCBI Taxonomy" id="1890364"/>
    <lineage>
        <taxon>Eukaryota</taxon>
        <taxon>Amoebozoa</taxon>
        <taxon>Evosea</taxon>
        <taxon>Variosea</taxon>
        <taxon>Cavosteliida</taxon>
        <taxon>Cavosteliaceae</taxon>
        <taxon>Planoprotostelium</taxon>
    </lineage>
</organism>
<dbReference type="InParanoid" id="A0A2P6MS06"/>
<evidence type="ECO:0000313" key="3">
    <source>
        <dbReference type="Proteomes" id="UP000241769"/>
    </source>
</evidence>
<feature type="coiled-coil region" evidence="1">
    <location>
        <begin position="136"/>
        <end position="163"/>
    </location>
</feature>